<protein>
    <recommendedName>
        <fullName evidence="4">Terminase small subunit</fullName>
    </recommendedName>
</protein>
<dbReference type="EMBL" id="CABVQN010000008">
    <property type="protein sequence ID" value="VWC95836.1"/>
    <property type="molecule type" value="Genomic_DNA"/>
</dbReference>
<dbReference type="Gene3D" id="1.10.10.60">
    <property type="entry name" value="Homeodomain-like"/>
    <property type="match status" value="1"/>
</dbReference>
<accession>A0A6P2WN28</accession>
<evidence type="ECO:0000313" key="2">
    <source>
        <dbReference type="EMBL" id="VWC95836.1"/>
    </source>
</evidence>
<dbReference type="AlphaFoldDB" id="A0A6P2WN28"/>
<dbReference type="InterPro" id="IPR048683">
    <property type="entry name" value="Sf6_terminase"/>
</dbReference>
<sequence length="179" mass="19639">MSTTLVPVDQRQAALRIIERIVGKELLADAAPAEGISVTTFHKVLASERELAVAYARAKEIRADLLADEALKIVDDPEIDAQRARNQMTMRQWLAAKLAPKTYGERIDLNVNQSISIEGALLEARQRVRPIRDQHDVTDVEIVEPQALPAHRPSDAESAAPLPEPAVPAETPGEPDIFS</sequence>
<organism evidence="2 3">
    <name type="scientific">Burkholderia lata (strain ATCC 17760 / DSM 23089 / LMG 22485 / NCIMB 9086 / R18194 / 383)</name>
    <dbReference type="NCBI Taxonomy" id="482957"/>
    <lineage>
        <taxon>Bacteria</taxon>
        <taxon>Pseudomonadati</taxon>
        <taxon>Pseudomonadota</taxon>
        <taxon>Betaproteobacteria</taxon>
        <taxon>Burkholderiales</taxon>
        <taxon>Burkholderiaceae</taxon>
        <taxon>Burkholderia</taxon>
        <taxon>Burkholderia cepacia complex</taxon>
    </lineage>
</organism>
<dbReference type="Proteomes" id="UP000494110">
    <property type="component" value="Unassembled WGS sequence"/>
</dbReference>
<feature type="region of interest" description="Disordered" evidence="1">
    <location>
        <begin position="145"/>
        <end position="179"/>
    </location>
</feature>
<evidence type="ECO:0000313" key="3">
    <source>
        <dbReference type="Proteomes" id="UP000494110"/>
    </source>
</evidence>
<name>A0A6P2WN28_BURL3</name>
<reference evidence="2 3" key="1">
    <citation type="submission" date="2019-09" db="EMBL/GenBank/DDBJ databases">
        <authorList>
            <person name="Depoorter E."/>
        </authorList>
    </citation>
    <scope>NUCLEOTIDE SEQUENCE [LARGE SCALE GENOMIC DNA]</scope>
    <source>
        <strain evidence="2">R-39750</strain>
    </source>
</reference>
<proteinExistence type="predicted"/>
<dbReference type="Pfam" id="PF20901">
    <property type="entry name" value="Sf6_terminase"/>
    <property type="match status" value="1"/>
</dbReference>
<evidence type="ECO:0000256" key="1">
    <source>
        <dbReference type="SAM" id="MobiDB-lite"/>
    </source>
</evidence>
<evidence type="ECO:0008006" key="4">
    <source>
        <dbReference type="Google" id="ProtNLM"/>
    </source>
</evidence>
<gene>
    <name evidence="2" type="ORF">BLA39750_02216</name>
</gene>
<dbReference type="RefSeq" id="WP_175012193.1">
    <property type="nucleotide sequence ID" value="NZ_CABVQN010000008.1"/>
</dbReference>
<feature type="compositionally biased region" description="Low complexity" evidence="1">
    <location>
        <begin position="156"/>
        <end position="172"/>
    </location>
</feature>